<keyword evidence="2" id="KW-1185">Reference proteome</keyword>
<comment type="caution">
    <text evidence="1">The sequence shown here is derived from an EMBL/GenBank/DDBJ whole genome shotgun (WGS) entry which is preliminary data.</text>
</comment>
<organism evidence="1 2">
    <name type="scientific">Linum tenue</name>
    <dbReference type="NCBI Taxonomy" id="586396"/>
    <lineage>
        <taxon>Eukaryota</taxon>
        <taxon>Viridiplantae</taxon>
        <taxon>Streptophyta</taxon>
        <taxon>Embryophyta</taxon>
        <taxon>Tracheophyta</taxon>
        <taxon>Spermatophyta</taxon>
        <taxon>Magnoliopsida</taxon>
        <taxon>eudicotyledons</taxon>
        <taxon>Gunneridae</taxon>
        <taxon>Pentapetalae</taxon>
        <taxon>rosids</taxon>
        <taxon>fabids</taxon>
        <taxon>Malpighiales</taxon>
        <taxon>Linaceae</taxon>
        <taxon>Linum</taxon>
    </lineage>
</organism>
<sequence length="26" mass="3029">MCYSRIVGRKKLCLKKACKAPLFSKR</sequence>
<dbReference type="AlphaFoldDB" id="A0AAV0LE54"/>
<evidence type="ECO:0000313" key="2">
    <source>
        <dbReference type="Proteomes" id="UP001154282"/>
    </source>
</evidence>
<name>A0AAV0LE54_9ROSI</name>
<evidence type="ECO:0000313" key="1">
    <source>
        <dbReference type="EMBL" id="CAI0432079.1"/>
    </source>
</evidence>
<reference evidence="1" key="1">
    <citation type="submission" date="2022-08" db="EMBL/GenBank/DDBJ databases">
        <authorList>
            <person name="Gutierrez-Valencia J."/>
        </authorList>
    </citation>
    <scope>NUCLEOTIDE SEQUENCE</scope>
</reference>
<gene>
    <name evidence="1" type="ORF">LITE_LOCUS23272</name>
</gene>
<protein>
    <recommendedName>
        <fullName evidence="3">Ribosomal protein L36</fullName>
    </recommendedName>
</protein>
<dbReference type="Proteomes" id="UP001154282">
    <property type="component" value="Unassembled WGS sequence"/>
</dbReference>
<evidence type="ECO:0008006" key="3">
    <source>
        <dbReference type="Google" id="ProtNLM"/>
    </source>
</evidence>
<dbReference type="EMBL" id="CAMGYJ010000006">
    <property type="protein sequence ID" value="CAI0432079.1"/>
    <property type="molecule type" value="Genomic_DNA"/>
</dbReference>
<proteinExistence type="predicted"/>
<accession>A0AAV0LE54</accession>